<evidence type="ECO:0000256" key="6">
    <source>
        <dbReference type="ARBA" id="ARBA00043913"/>
    </source>
</evidence>
<evidence type="ECO:0000256" key="2">
    <source>
        <dbReference type="ARBA" id="ARBA00022737"/>
    </source>
</evidence>
<feature type="compositionally biased region" description="Basic and acidic residues" evidence="8">
    <location>
        <begin position="26"/>
        <end position="39"/>
    </location>
</feature>
<dbReference type="InterPro" id="IPR015943">
    <property type="entry name" value="WD40/YVTN_repeat-like_dom_sf"/>
</dbReference>
<feature type="compositionally biased region" description="Gly residues" evidence="8">
    <location>
        <begin position="216"/>
        <end position="229"/>
    </location>
</feature>
<evidence type="ECO:0000259" key="9">
    <source>
        <dbReference type="Pfam" id="PF25175"/>
    </source>
</evidence>
<dbReference type="Proteomes" id="UP000078576">
    <property type="component" value="Unassembled WGS sequence"/>
</dbReference>
<gene>
    <name evidence="10" type="ORF">VP1G_03890</name>
</gene>
<feature type="region of interest" description="Disordered" evidence="8">
    <location>
        <begin position="390"/>
        <end position="409"/>
    </location>
</feature>
<keyword evidence="11" id="KW-1185">Reference proteome</keyword>
<dbReference type="GO" id="GO:0042393">
    <property type="term" value="F:histone binding"/>
    <property type="evidence" value="ECO:0007669"/>
    <property type="project" value="TreeGrafter"/>
</dbReference>
<dbReference type="Gene3D" id="2.130.10.10">
    <property type="entry name" value="YVTN repeat-like/Quinoprotein amine dehydrogenase"/>
    <property type="match status" value="2"/>
</dbReference>
<dbReference type="PANTHER" id="PTHR22847">
    <property type="entry name" value="WD40 REPEAT PROTEIN"/>
    <property type="match status" value="1"/>
</dbReference>
<reference evidence="11" key="1">
    <citation type="submission" date="2014-12" db="EMBL/GenBank/DDBJ databases">
        <title>Genome Sequence of Valsa Canker Pathogens Uncovers a Specific Adaption of Colonization on Woody Bark.</title>
        <authorList>
            <person name="Yin Z."/>
            <person name="Liu H."/>
            <person name="Gao X."/>
            <person name="Li Z."/>
            <person name="Song N."/>
            <person name="Ke X."/>
            <person name="Dai Q."/>
            <person name="Wu Y."/>
            <person name="Sun Y."/>
            <person name="Xu J.-R."/>
            <person name="Kang Z.K."/>
            <person name="Wang L."/>
            <person name="Huang L."/>
        </authorList>
    </citation>
    <scope>NUCLEOTIDE SEQUENCE [LARGE SCALE GENOMIC DNA]</scope>
    <source>
        <strain evidence="11">SXYL134</strain>
    </source>
</reference>
<evidence type="ECO:0000256" key="8">
    <source>
        <dbReference type="SAM" id="MobiDB-lite"/>
    </source>
</evidence>
<feature type="compositionally biased region" description="Basic residues" evidence="8">
    <location>
        <begin position="53"/>
        <end position="65"/>
    </location>
</feature>
<dbReference type="InterPro" id="IPR059122">
    <property type="entry name" value="Beta-prop_WDR5-like"/>
</dbReference>
<dbReference type="PROSITE" id="PS00678">
    <property type="entry name" value="WD_REPEATS_1"/>
    <property type="match status" value="3"/>
</dbReference>
<feature type="domain" description="WDR5-like beta-propeller" evidence="9">
    <location>
        <begin position="114"/>
        <end position="468"/>
    </location>
</feature>
<dbReference type="PROSITE" id="PS50294">
    <property type="entry name" value="WD_REPEATS_REGION"/>
    <property type="match status" value="4"/>
</dbReference>
<keyword evidence="2" id="KW-0677">Repeat</keyword>
<feature type="repeat" description="WD" evidence="7">
    <location>
        <begin position="114"/>
        <end position="155"/>
    </location>
</feature>
<dbReference type="InterPro" id="IPR001680">
    <property type="entry name" value="WD40_rpt"/>
</dbReference>
<feature type="region of interest" description="Disordered" evidence="8">
    <location>
        <begin position="1"/>
        <end position="68"/>
    </location>
</feature>
<dbReference type="GO" id="GO:0048188">
    <property type="term" value="C:Set1C/COMPASS complex"/>
    <property type="evidence" value="ECO:0007669"/>
    <property type="project" value="TreeGrafter"/>
</dbReference>
<dbReference type="InterPro" id="IPR019775">
    <property type="entry name" value="WD40_repeat_CS"/>
</dbReference>
<dbReference type="OrthoDB" id="674604at2759"/>
<evidence type="ECO:0000256" key="5">
    <source>
        <dbReference type="ARBA" id="ARBA00039789"/>
    </source>
</evidence>
<proteinExistence type="inferred from homology"/>
<dbReference type="PROSITE" id="PS50082">
    <property type="entry name" value="WD_REPEATS_2"/>
    <property type="match status" value="5"/>
</dbReference>
<accession>A0A194UY14</accession>
<comment type="function">
    <text evidence="6">Involved in mitochondrial fission. Acts as an adapter protein required to form mitochondrial fission complexes. Formation of these complexes is required to promote constriction and fission of the mitochondrial compartment at a late step in mitochondrial division.</text>
</comment>
<evidence type="ECO:0000256" key="1">
    <source>
        <dbReference type="ARBA" id="ARBA00022574"/>
    </source>
</evidence>
<feature type="repeat" description="WD" evidence="7">
    <location>
        <begin position="320"/>
        <end position="352"/>
    </location>
</feature>
<dbReference type="InterPro" id="IPR036322">
    <property type="entry name" value="WD40_repeat_dom_sf"/>
</dbReference>
<evidence type="ECO:0000313" key="10">
    <source>
        <dbReference type="EMBL" id="KUI56543.1"/>
    </source>
</evidence>
<protein>
    <recommendedName>
        <fullName evidence="5">Mitochondrial division protein 1</fullName>
    </recommendedName>
</protein>
<dbReference type="PRINTS" id="PR00320">
    <property type="entry name" value="GPROTEINBRPT"/>
</dbReference>
<evidence type="ECO:0000256" key="7">
    <source>
        <dbReference type="PROSITE-ProRule" id="PRU00221"/>
    </source>
</evidence>
<feature type="repeat" description="WD" evidence="7">
    <location>
        <begin position="156"/>
        <end position="197"/>
    </location>
</feature>
<feature type="repeat" description="WD" evidence="7">
    <location>
        <begin position="277"/>
        <end position="318"/>
    </location>
</feature>
<evidence type="ECO:0000313" key="11">
    <source>
        <dbReference type="Proteomes" id="UP000078576"/>
    </source>
</evidence>
<dbReference type="Pfam" id="PF25175">
    <property type="entry name" value="Beta-prop_WDR5"/>
    <property type="match status" value="1"/>
</dbReference>
<evidence type="ECO:0000256" key="3">
    <source>
        <dbReference type="ARBA" id="ARBA00023054"/>
    </source>
</evidence>
<dbReference type="STRING" id="694573.A0A194UY14"/>
<comment type="similarity">
    <text evidence="4">Belongs to the WD repeat MDV1/CAF4 family.</text>
</comment>
<feature type="compositionally biased region" description="Acidic residues" evidence="8">
    <location>
        <begin position="394"/>
        <end position="408"/>
    </location>
</feature>
<dbReference type="PANTHER" id="PTHR22847:SF637">
    <property type="entry name" value="WD REPEAT DOMAIN 5B"/>
    <property type="match status" value="1"/>
</dbReference>
<organism evidence="10 11">
    <name type="scientific">Cytospora mali</name>
    <name type="common">Apple Valsa canker fungus</name>
    <name type="synonym">Valsa mali</name>
    <dbReference type="NCBI Taxonomy" id="578113"/>
    <lineage>
        <taxon>Eukaryota</taxon>
        <taxon>Fungi</taxon>
        <taxon>Dikarya</taxon>
        <taxon>Ascomycota</taxon>
        <taxon>Pezizomycotina</taxon>
        <taxon>Sordariomycetes</taxon>
        <taxon>Sordariomycetidae</taxon>
        <taxon>Diaporthales</taxon>
        <taxon>Cytosporaceae</taxon>
        <taxon>Cytospora</taxon>
    </lineage>
</organism>
<dbReference type="SMART" id="SM00320">
    <property type="entry name" value="WD40"/>
    <property type="match status" value="6"/>
</dbReference>
<dbReference type="EMBL" id="KN714690">
    <property type="protein sequence ID" value="KUI56543.1"/>
    <property type="molecule type" value="Genomic_DNA"/>
</dbReference>
<name>A0A194UY14_CYTMA</name>
<feature type="region of interest" description="Disordered" evidence="8">
    <location>
        <begin position="197"/>
        <end position="229"/>
    </location>
</feature>
<sequence>MSAPDPEPEAEGRSPAGSASKRRKRNDGSAEHSSSDERGPSPSSPQLEGRSLSIRHGRPQSRSRSRSVQVQVQVQVQVTLGSIQVSTAVEVKVAFVLRLPRRPLRPNFSPYLELRGHQKAISQVRISPDGRWIASASADGTAMIWDAETGAHMDTLVGHMAGVSCLAWSPDSETIATGSDDKAIRLWNRVTGDPAHAVGADESLPPGGRIGTSARGIGGRTGDSGVRGSGGKKPLLGHHNYVYCLAFSPKGNILASGSYDEAVFLWDVRAGRLMRSLPAHSDPVSGIDFCVDGTLVASCSTDGLIRIWDTSTGQCLRTLVHEDNPAAASVCFSPNGRFVLASYTDSCMRLWDFINMPCAVKKTYQGHVNENFSVGGCFGVLGRHPSRGKLGYSTEEDYEEEQREDSEDDGRLTFVASASEEGDIVMWDVNTKEIVQRIEGAHDGVCFWVDVHGDTGTMVSCGKDGRIVVHKHQYPELQNGLVNGGDGYPEEEAGEEYEDMQMGMGEGVGVGVGEGEGECGVEGEGVGDLDPATNGHVEHEGQGPPDGEMPATRDDGDIPMDE</sequence>
<dbReference type="CDD" id="cd00200">
    <property type="entry name" value="WD40"/>
    <property type="match status" value="1"/>
</dbReference>
<evidence type="ECO:0000256" key="4">
    <source>
        <dbReference type="ARBA" id="ARBA00038415"/>
    </source>
</evidence>
<feature type="compositionally biased region" description="Acidic residues" evidence="8">
    <location>
        <begin position="515"/>
        <end position="527"/>
    </location>
</feature>
<keyword evidence="1 7" id="KW-0853">WD repeat</keyword>
<feature type="region of interest" description="Disordered" evidence="8">
    <location>
        <begin position="513"/>
        <end position="562"/>
    </location>
</feature>
<keyword evidence="3" id="KW-0175">Coiled coil</keyword>
<feature type="repeat" description="WD" evidence="7">
    <location>
        <begin position="235"/>
        <end position="276"/>
    </location>
</feature>
<dbReference type="AlphaFoldDB" id="A0A194UY14"/>
<dbReference type="SUPFAM" id="SSF50978">
    <property type="entry name" value="WD40 repeat-like"/>
    <property type="match status" value="1"/>
</dbReference>
<dbReference type="InterPro" id="IPR020472">
    <property type="entry name" value="WD40_PAC1"/>
</dbReference>